<feature type="domain" description="AB hydrolase-1" evidence="1">
    <location>
        <begin position="45"/>
        <end position="300"/>
    </location>
</feature>
<dbReference type="Gene3D" id="3.40.50.1820">
    <property type="entry name" value="alpha/beta hydrolase"/>
    <property type="match status" value="1"/>
</dbReference>
<gene>
    <name evidence="2" type="ORF">VB738_13730</name>
</gene>
<dbReference type="InterPro" id="IPR000073">
    <property type="entry name" value="AB_hydrolase_1"/>
</dbReference>
<comment type="caution">
    <text evidence="2">The sequence shown here is derived from an EMBL/GenBank/DDBJ whole genome shotgun (WGS) entry which is preliminary data.</text>
</comment>
<dbReference type="PANTHER" id="PTHR46438:SF2">
    <property type="entry name" value="ALPHA_BETA-HYDROLASES SUPERFAMILY PROTEIN"/>
    <property type="match status" value="1"/>
</dbReference>
<keyword evidence="3" id="KW-1185">Reference proteome</keyword>
<proteinExistence type="predicted"/>
<dbReference type="EMBL" id="JAYGHX010000009">
    <property type="protein sequence ID" value="MEA5392318.1"/>
    <property type="molecule type" value="Genomic_DNA"/>
</dbReference>
<organism evidence="2 3">
    <name type="scientific">Cyanobium gracile UHCC 0139</name>
    <dbReference type="NCBI Taxonomy" id="3110308"/>
    <lineage>
        <taxon>Bacteria</taxon>
        <taxon>Bacillati</taxon>
        <taxon>Cyanobacteriota</taxon>
        <taxon>Cyanophyceae</taxon>
        <taxon>Synechococcales</taxon>
        <taxon>Prochlorococcaceae</taxon>
        <taxon>Cyanobium</taxon>
    </lineage>
</organism>
<evidence type="ECO:0000313" key="2">
    <source>
        <dbReference type="EMBL" id="MEA5392318.1"/>
    </source>
</evidence>
<dbReference type="Pfam" id="PF00561">
    <property type="entry name" value="Abhydrolase_1"/>
    <property type="match status" value="1"/>
</dbReference>
<reference evidence="2 3" key="1">
    <citation type="submission" date="2023-12" db="EMBL/GenBank/DDBJ databases">
        <title>Baltic Sea Cyanobacteria.</title>
        <authorList>
            <person name="Delbaje E."/>
            <person name="Fewer D.P."/>
            <person name="Shishido T.K."/>
        </authorList>
    </citation>
    <scope>NUCLEOTIDE SEQUENCE [LARGE SCALE GENOMIC DNA]</scope>
    <source>
        <strain evidence="2 3">UHCC 0139</strain>
    </source>
</reference>
<sequence>MSSADPQPASGAAPSPERADWGEHALWHWKGHGCHWRRLGDSGRPALVLLHGFGAGSGHWRRNAGALAAAGWCVYGLDLIGFGASSQPGTHRHQALDNRLWARQVQAFLAEVVGGPAVLVGHSLGGLVALTCSVFFPRWVRAVVAAPLPDPSLLMAQRRPPRRRPWRRRLKRGAIQLLLRLLPLELAVPLLAHSPLLDLGIQSAYHHPVIGDQELRRVIAHPARRPGAVRALRAMSIGMALRPYRATAVSLLQRPGRPTLLIWGGQDRLVPVEVARQCLGLRSDLVLHVIAQCGHCPHDETPAAFHGAVLPWLERLGTG</sequence>
<dbReference type="RefSeq" id="WP_323306271.1">
    <property type="nucleotide sequence ID" value="NZ_JAYGHX010000009.1"/>
</dbReference>
<dbReference type="InterPro" id="IPR000639">
    <property type="entry name" value="Epox_hydrolase-like"/>
</dbReference>
<name>A0ABU5RX16_9CYAN</name>
<evidence type="ECO:0000313" key="3">
    <source>
        <dbReference type="Proteomes" id="UP001304461"/>
    </source>
</evidence>
<dbReference type="PANTHER" id="PTHR46438">
    <property type="entry name" value="ALPHA/BETA-HYDROLASES SUPERFAMILY PROTEIN"/>
    <property type="match status" value="1"/>
</dbReference>
<dbReference type="PRINTS" id="PR00412">
    <property type="entry name" value="EPOXHYDRLASE"/>
</dbReference>
<dbReference type="GO" id="GO:0016787">
    <property type="term" value="F:hydrolase activity"/>
    <property type="evidence" value="ECO:0007669"/>
    <property type="project" value="UniProtKB-KW"/>
</dbReference>
<evidence type="ECO:0000259" key="1">
    <source>
        <dbReference type="Pfam" id="PF00561"/>
    </source>
</evidence>
<protein>
    <submittedName>
        <fullName evidence="2">Alpha/beta fold hydrolase</fullName>
    </submittedName>
</protein>
<dbReference type="Proteomes" id="UP001304461">
    <property type="component" value="Unassembled WGS sequence"/>
</dbReference>
<accession>A0ABU5RX16</accession>
<dbReference type="SUPFAM" id="SSF53474">
    <property type="entry name" value="alpha/beta-Hydrolases"/>
    <property type="match status" value="1"/>
</dbReference>
<dbReference type="InterPro" id="IPR029058">
    <property type="entry name" value="AB_hydrolase_fold"/>
</dbReference>
<keyword evidence="2" id="KW-0378">Hydrolase</keyword>